<dbReference type="InterPro" id="IPR001789">
    <property type="entry name" value="Sig_transdc_resp-reg_receiver"/>
</dbReference>
<dbReference type="InterPro" id="IPR011006">
    <property type="entry name" value="CheY-like_superfamily"/>
</dbReference>
<dbReference type="Proteomes" id="UP000494222">
    <property type="component" value="Unassembled WGS sequence"/>
</dbReference>
<dbReference type="PANTHER" id="PTHR48111:SF40">
    <property type="entry name" value="PHOSPHATE REGULON TRANSCRIPTIONAL REGULATORY PROTEIN PHOB"/>
    <property type="match status" value="1"/>
</dbReference>
<dbReference type="CDD" id="cd00383">
    <property type="entry name" value="trans_reg_C"/>
    <property type="match status" value="1"/>
</dbReference>
<feature type="domain" description="OmpR/PhoB-type" evidence="7">
    <location>
        <begin position="153"/>
        <end position="252"/>
    </location>
</feature>
<evidence type="ECO:0000256" key="5">
    <source>
        <dbReference type="PROSITE-ProRule" id="PRU01091"/>
    </source>
</evidence>
<organism evidence="8 9">
    <name type="scientific">Burkholderia latens</name>
    <dbReference type="NCBI Taxonomy" id="488446"/>
    <lineage>
        <taxon>Bacteria</taxon>
        <taxon>Pseudomonadati</taxon>
        <taxon>Pseudomonadota</taxon>
        <taxon>Betaproteobacteria</taxon>
        <taxon>Burkholderiales</taxon>
        <taxon>Burkholderiaceae</taxon>
        <taxon>Burkholderia</taxon>
        <taxon>Burkholderia cepacia complex</taxon>
    </lineage>
</organism>
<dbReference type="Pfam" id="PF00072">
    <property type="entry name" value="Response_reg"/>
    <property type="match status" value="1"/>
</dbReference>
<dbReference type="GO" id="GO:0006355">
    <property type="term" value="P:regulation of DNA-templated transcription"/>
    <property type="evidence" value="ECO:0007669"/>
    <property type="project" value="InterPro"/>
</dbReference>
<dbReference type="SMART" id="SM00448">
    <property type="entry name" value="REC"/>
    <property type="match status" value="1"/>
</dbReference>
<dbReference type="PROSITE" id="PS51755">
    <property type="entry name" value="OMPR_PHOB"/>
    <property type="match status" value="1"/>
</dbReference>
<evidence type="ECO:0000256" key="2">
    <source>
        <dbReference type="ARBA" id="ARBA00023012"/>
    </source>
</evidence>
<dbReference type="EMBL" id="CABVPL010000002">
    <property type="protein sequence ID" value="VWB14219.1"/>
    <property type="molecule type" value="Genomic_DNA"/>
</dbReference>
<reference evidence="8 9" key="1">
    <citation type="submission" date="2019-09" db="EMBL/GenBank/DDBJ databases">
        <authorList>
            <person name="Depoorter E."/>
        </authorList>
    </citation>
    <scope>NUCLEOTIDE SEQUENCE [LARGE SCALE GENOMIC DNA]</scope>
    <source>
        <strain evidence="8">LMG 24064</strain>
    </source>
</reference>
<dbReference type="GO" id="GO:0000156">
    <property type="term" value="F:phosphorelay response regulator activity"/>
    <property type="evidence" value="ECO:0007669"/>
    <property type="project" value="TreeGrafter"/>
</dbReference>
<dbReference type="Gene3D" id="6.10.250.690">
    <property type="match status" value="1"/>
</dbReference>
<evidence type="ECO:0000259" key="7">
    <source>
        <dbReference type="PROSITE" id="PS51755"/>
    </source>
</evidence>
<dbReference type="InterPro" id="IPR016032">
    <property type="entry name" value="Sig_transdc_resp-reg_C-effctor"/>
</dbReference>
<dbReference type="InterPro" id="IPR036388">
    <property type="entry name" value="WH-like_DNA-bd_sf"/>
</dbReference>
<dbReference type="Pfam" id="PF00486">
    <property type="entry name" value="Trans_reg_C"/>
    <property type="match status" value="1"/>
</dbReference>
<evidence type="ECO:0000259" key="6">
    <source>
        <dbReference type="PROSITE" id="PS50110"/>
    </source>
</evidence>
<dbReference type="GO" id="GO:0005829">
    <property type="term" value="C:cytosol"/>
    <property type="evidence" value="ECO:0007669"/>
    <property type="project" value="TreeGrafter"/>
</dbReference>
<dbReference type="InterPro" id="IPR039420">
    <property type="entry name" value="WalR-like"/>
</dbReference>
<accession>A0A6P2HA48</accession>
<gene>
    <name evidence="8" type="ORF">BLA24064_00494</name>
</gene>
<dbReference type="SUPFAM" id="SSF46894">
    <property type="entry name" value="C-terminal effector domain of the bipartite response regulators"/>
    <property type="match status" value="1"/>
</dbReference>
<dbReference type="GO" id="GO:0000976">
    <property type="term" value="F:transcription cis-regulatory region binding"/>
    <property type="evidence" value="ECO:0007669"/>
    <property type="project" value="TreeGrafter"/>
</dbReference>
<dbReference type="Gene3D" id="1.10.10.10">
    <property type="entry name" value="Winged helix-like DNA-binding domain superfamily/Winged helix DNA-binding domain"/>
    <property type="match status" value="1"/>
</dbReference>
<keyword evidence="2" id="KW-0902">Two-component regulatory system</keyword>
<feature type="DNA-binding region" description="OmpR/PhoB-type" evidence="5">
    <location>
        <begin position="153"/>
        <end position="252"/>
    </location>
</feature>
<feature type="modified residue" description="4-aspartylphosphate" evidence="4">
    <location>
        <position position="77"/>
    </location>
</feature>
<keyword evidence="3 5" id="KW-0238">DNA-binding</keyword>
<name>A0A6P2HA48_9BURK</name>
<evidence type="ECO:0000313" key="8">
    <source>
        <dbReference type="EMBL" id="VWB14219.1"/>
    </source>
</evidence>
<dbReference type="PANTHER" id="PTHR48111">
    <property type="entry name" value="REGULATOR OF RPOS"/>
    <property type="match status" value="1"/>
</dbReference>
<evidence type="ECO:0000313" key="9">
    <source>
        <dbReference type="Proteomes" id="UP000494222"/>
    </source>
</evidence>
<feature type="domain" description="Response regulatory" evidence="6">
    <location>
        <begin position="28"/>
        <end position="143"/>
    </location>
</feature>
<keyword evidence="1 4" id="KW-0597">Phosphoprotein</keyword>
<dbReference type="AlphaFoldDB" id="A0A6P2HA48"/>
<proteinExistence type="predicted"/>
<evidence type="ECO:0000256" key="3">
    <source>
        <dbReference type="ARBA" id="ARBA00023125"/>
    </source>
</evidence>
<protein>
    <submittedName>
        <fullName evidence="8">Two-component system response regulator</fullName>
    </submittedName>
</protein>
<dbReference type="SUPFAM" id="SSF52172">
    <property type="entry name" value="CheY-like"/>
    <property type="match status" value="1"/>
</dbReference>
<dbReference type="SMART" id="SM00862">
    <property type="entry name" value="Trans_reg_C"/>
    <property type="match status" value="1"/>
</dbReference>
<dbReference type="PROSITE" id="PS50110">
    <property type="entry name" value="RESPONSE_REGULATORY"/>
    <property type="match status" value="1"/>
</dbReference>
<sequence length="262" mass="29681">MRQWVPPKTLISLAIMSTVPPADAKKPRIALLEDNVAHARTVRHWLEAAGYDAIVEHDGSRFIDRIGHEKVDMLLLDWDVPGMTGIDVLIDMRKRVDYLIPIVLLTQHDDERDILHGLSCGADDYLVKPISERMLIARVIAQLRKWYPGVQRNQQIKFSGFILDETTRTATLPDGEQVSLPEREFSIALYLFAHAGRVVSRDVLLKQIWGAADSSNVGTLATYITRVRNGLRLRPNGLRISSVYRYGYRLERLADGADNDLD</sequence>
<evidence type="ECO:0000256" key="1">
    <source>
        <dbReference type="ARBA" id="ARBA00022553"/>
    </source>
</evidence>
<dbReference type="GO" id="GO:0032993">
    <property type="term" value="C:protein-DNA complex"/>
    <property type="evidence" value="ECO:0007669"/>
    <property type="project" value="TreeGrafter"/>
</dbReference>
<evidence type="ECO:0000256" key="4">
    <source>
        <dbReference type="PROSITE-ProRule" id="PRU00169"/>
    </source>
</evidence>
<dbReference type="InterPro" id="IPR001867">
    <property type="entry name" value="OmpR/PhoB-type_DNA-bd"/>
</dbReference>
<dbReference type="Gene3D" id="3.40.50.2300">
    <property type="match status" value="1"/>
</dbReference>